<gene>
    <name evidence="1" type="ORF">TREVI0001_0367</name>
</gene>
<protein>
    <submittedName>
        <fullName evidence="1">Uncharacterized protein</fullName>
    </submittedName>
</protein>
<evidence type="ECO:0000313" key="2">
    <source>
        <dbReference type="Proteomes" id="UP000004509"/>
    </source>
</evidence>
<name>C8PTF0_9SPIR</name>
<accession>C8PTF0</accession>
<sequence length="42" mass="4975">MQRYTSTQTIAQCSFSLHPPQVDNHYRKKPILIVNFKLVDKK</sequence>
<proteinExistence type="predicted"/>
<dbReference type="AlphaFoldDB" id="C8PTF0"/>
<reference evidence="1 2" key="1">
    <citation type="submission" date="2009-07" db="EMBL/GenBank/DDBJ databases">
        <authorList>
            <person name="Madupu R."/>
            <person name="Sebastian Y."/>
            <person name="Durkin A.S."/>
            <person name="Torralba M."/>
            <person name="Methe B."/>
            <person name="Sutton G.G."/>
            <person name="Strausberg R.L."/>
            <person name="Nelson K.E."/>
        </authorList>
    </citation>
    <scope>NUCLEOTIDE SEQUENCE [LARGE SCALE GENOMIC DNA]</scope>
    <source>
        <strain evidence="1 2">ATCC 35580</strain>
    </source>
</reference>
<organism evidence="1 2">
    <name type="scientific">Treponema vincentii ATCC 35580</name>
    <dbReference type="NCBI Taxonomy" id="596324"/>
    <lineage>
        <taxon>Bacteria</taxon>
        <taxon>Pseudomonadati</taxon>
        <taxon>Spirochaetota</taxon>
        <taxon>Spirochaetia</taxon>
        <taxon>Spirochaetales</taxon>
        <taxon>Treponemataceae</taxon>
        <taxon>Treponema</taxon>
    </lineage>
</organism>
<dbReference type="EMBL" id="ACYH01000066">
    <property type="protein sequence ID" value="EEV19295.1"/>
    <property type="molecule type" value="Genomic_DNA"/>
</dbReference>
<evidence type="ECO:0000313" key="1">
    <source>
        <dbReference type="EMBL" id="EEV19295.1"/>
    </source>
</evidence>
<dbReference type="Proteomes" id="UP000004509">
    <property type="component" value="Unassembled WGS sequence"/>
</dbReference>
<comment type="caution">
    <text evidence="1">The sequence shown here is derived from an EMBL/GenBank/DDBJ whole genome shotgun (WGS) entry which is preliminary data.</text>
</comment>